<gene>
    <name evidence="3" type="ORF">KD146_10650</name>
</gene>
<sequence length="358" mass="39281">MGHKFFSIQYLRGLAAILVLASHALLYPLVEHNLGFSRLGWLGVILFFVISGFIMVVVTGEGRFSAAEFLRRRFIRVVPMYWIATLLAAALALYAPQIFKTTVYDGTQLVLSLLFIPFYNPVSGGIHPLYKLGWTLNYEMFFYVSFALLAFLGAGARVVCLTIAFSALALMGLIFEPQSAIPQFYTSYMPLAFCAGAWVGLATMRGKIGQLSRNAIYAAAIVGLIAMIEGFAWGAEIVEDGYAFIGFLIFATALVLLLVRLEPVMPRIGLFERIGDASYSIYLVHIYEVAILSGIAFKLLDPADMFADYLVAAVSIIGGTTAGWMLYQWGELPLLRFVSKRFASRNKPPAGPVTPAAA</sequence>
<organism evidence="3 4">
    <name type="scientific">Devosia litorisediminis</name>
    <dbReference type="NCBI Taxonomy" id="2829817"/>
    <lineage>
        <taxon>Bacteria</taxon>
        <taxon>Pseudomonadati</taxon>
        <taxon>Pseudomonadota</taxon>
        <taxon>Alphaproteobacteria</taxon>
        <taxon>Hyphomicrobiales</taxon>
        <taxon>Devosiaceae</taxon>
        <taxon>Devosia</taxon>
    </lineage>
</organism>
<feature type="transmembrane region" description="Helical" evidence="1">
    <location>
        <begin position="187"/>
        <end position="204"/>
    </location>
</feature>
<feature type="transmembrane region" description="Helical" evidence="1">
    <location>
        <begin position="109"/>
        <end position="130"/>
    </location>
</feature>
<feature type="transmembrane region" description="Helical" evidence="1">
    <location>
        <begin position="279"/>
        <end position="300"/>
    </location>
</feature>
<feature type="transmembrane region" description="Helical" evidence="1">
    <location>
        <begin position="36"/>
        <end position="58"/>
    </location>
</feature>
<dbReference type="InterPro" id="IPR002656">
    <property type="entry name" value="Acyl_transf_3_dom"/>
</dbReference>
<keyword evidence="3" id="KW-0012">Acyltransferase</keyword>
<feature type="transmembrane region" description="Helical" evidence="1">
    <location>
        <begin position="216"/>
        <end position="235"/>
    </location>
</feature>
<protein>
    <submittedName>
        <fullName evidence="3">Acyltransferase</fullName>
    </submittedName>
</protein>
<dbReference type="GO" id="GO:0016747">
    <property type="term" value="F:acyltransferase activity, transferring groups other than amino-acyl groups"/>
    <property type="evidence" value="ECO:0007669"/>
    <property type="project" value="InterPro"/>
</dbReference>
<dbReference type="PANTHER" id="PTHR23028:SF131">
    <property type="entry name" value="BLR2367 PROTEIN"/>
    <property type="match status" value="1"/>
</dbReference>
<dbReference type="PANTHER" id="PTHR23028">
    <property type="entry name" value="ACETYLTRANSFERASE"/>
    <property type="match status" value="1"/>
</dbReference>
<keyword evidence="3" id="KW-0808">Transferase</keyword>
<keyword evidence="4" id="KW-1185">Reference proteome</keyword>
<evidence type="ECO:0000313" key="3">
    <source>
        <dbReference type="EMBL" id="MBS3849153.1"/>
    </source>
</evidence>
<feature type="domain" description="Acyltransferase 3" evidence="2">
    <location>
        <begin position="7"/>
        <end position="326"/>
    </location>
</feature>
<feature type="transmembrane region" description="Helical" evidence="1">
    <location>
        <begin position="306"/>
        <end position="327"/>
    </location>
</feature>
<keyword evidence="1" id="KW-0812">Transmembrane</keyword>
<dbReference type="AlphaFoldDB" id="A0A942E6P9"/>
<accession>A0A942E6P9</accession>
<keyword evidence="1" id="KW-0472">Membrane</keyword>
<evidence type="ECO:0000259" key="2">
    <source>
        <dbReference type="Pfam" id="PF01757"/>
    </source>
</evidence>
<feature type="transmembrane region" description="Helical" evidence="1">
    <location>
        <begin position="79"/>
        <end position="97"/>
    </location>
</feature>
<reference evidence="3" key="1">
    <citation type="submission" date="2021-04" db="EMBL/GenBank/DDBJ databases">
        <title>Devosia litorisediminis sp. nov., isolated from a sand dune.</title>
        <authorList>
            <person name="Park S."/>
            <person name="Yoon J.-H."/>
        </authorList>
    </citation>
    <scope>NUCLEOTIDE SEQUENCE</scope>
    <source>
        <strain evidence="3">BSSL-BM10</strain>
    </source>
</reference>
<dbReference type="GO" id="GO:0016020">
    <property type="term" value="C:membrane"/>
    <property type="evidence" value="ECO:0007669"/>
    <property type="project" value="TreeGrafter"/>
</dbReference>
<dbReference type="Pfam" id="PF01757">
    <property type="entry name" value="Acyl_transf_3"/>
    <property type="match status" value="1"/>
</dbReference>
<feature type="transmembrane region" description="Helical" evidence="1">
    <location>
        <begin position="142"/>
        <end position="175"/>
    </location>
</feature>
<feature type="transmembrane region" description="Helical" evidence="1">
    <location>
        <begin position="241"/>
        <end position="259"/>
    </location>
</feature>
<keyword evidence="1" id="KW-1133">Transmembrane helix</keyword>
<evidence type="ECO:0000313" key="4">
    <source>
        <dbReference type="Proteomes" id="UP000678281"/>
    </source>
</evidence>
<feature type="transmembrane region" description="Helical" evidence="1">
    <location>
        <begin position="12"/>
        <end position="30"/>
    </location>
</feature>
<dbReference type="GO" id="GO:0000271">
    <property type="term" value="P:polysaccharide biosynthetic process"/>
    <property type="evidence" value="ECO:0007669"/>
    <property type="project" value="TreeGrafter"/>
</dbReference>
<comment type="caution">
    <text evidence="3">The sequence shown here is derived from an EMBL/GenBank/DDBJ whole genome shotgun (WGS) entry which is preliminary data.</text>
</comment>
<dbReference type="InterPro" id="IPR050879">
    <property type="entry name" value="Acyltransferase_3"/>
</dbReference>
<dbReference type="RefSeq" id="WP_212658645.1">
    <property type="nucleotide sequence ID" value="NZ_JAGXTP010000001.1"/>
</dbReference>
<evidence type="ECO:0000256" key="1">
    <source>
        <dbReference type="SAM" id="Phobius"/>
    </source>
</evidence>
<proteinExistence type="predicted"/>
<dbReference type="Proteomes" id="UP000678281">
    <property type="component" value="Unassembled WGS sequence"/>
</dbReference>
<dbReference type="EMBL" id="JAGXTP010000001">
    <property type="protein sequence ID" value="MBS3849153.1"/>
    <property type="molecule type" value="Genomic_DNA"/>
</dbReference>
<name>A0A942E6P9_9HYPH</name>